<dbReference type="EMBL" id="CAXLJM020000066">
    <property type="protein sequence ID" value="CAL8121996.1"/>
    <property type="molecule type" value="Genomic_DNA"/>
</dbReference>
<organism evidence="2 3">
    <name type="scientific">Orchesella dallaii</name>
    <dbReference type="NCBI Taxonomy" id="48710"/>
    <lineage>
        <taxon>Eukaryota</taxon>
        <taxon>Metazoa</taxon>
        <taxon>Ecdysozoa</taxon>
        <taxon>Arthropoda</taxon>
        <taxon>Hexapoda</taxon>
        <taxon>Collembola</taxon>
        <taxon>Entomobryomorpha</taxon>
        <taxon>Entomobryoidea</taxon>
        <taxon>Orchesellidae</taxon>
        <taxon>Orchesellinae</taxon>
        <taxon>Orchesella</taxon>
    </lineage>
</organism>
<sequence length="171" mass="19420">MPSNVLFLVAVALVLLAFHTDGLKIKISSDIHQSEPPLNNGSRYIFRSFMDGSVVTVHSNGDVTTDIFRNALEQIWIVVTHPLDPDALEFKQEIVPYNMLSGYEDPPDNPGVYPRPLGLADRGLVERIPAWNIRIRGRWCLQANGYGYPMDYDDCESFEAAWQLWQLEKVI</sequence>
<keyword evidence="3" id="KW-1185">Reference proteome</keyword>
<feature type="chain" id="PRO_5047200840" evidence="1">
    <location>
        <begin position="23"/>
        <end position="171"/>
    </location>
</feature>
<keyword evidence="1" id="KW-0732">Signal</keyword>
<protein>
    <submittedName>
        <fullName evidence="2">Uncharacterized protein</fullName>
    </submittedName>
</protein>
<reference evidence="2 3" key="1">
    <citation type="submission" date="2024-08" db="EMBL/GenBank/DDBJ databases">
        <authorList>
            <person name="Cucini C."/>
            <person name="Frati F."/>
        </authorList>
    </citation>
    <scope>NUCLEOTIDE SEQUENCE [LARGE SCALE GENOMIC DNA]</scope>
</reference>
<accession>A0ABP1R7M7</accession>
<dbReference type="Proteomes" id="UP001642540">
    <property type="component" value="Unassembled WGS sequence"/>
</dbReference>
<evidence type="ECO:0000313" key="3">
    <source>
        <dbReference type="Proteomes" id="UP001642540"/>
    </source>
</evidence>
<feature type="signal peptide" evidence="1">
    <location>
        <begin position="1"/>
        <end position="22"/>
    </location>
</feature>
<evidence type="ECO:0000313" key="2">
    <source>
        <dbReference type="EMBL" id="CAL8121996.1"/>
    </source>
</evidence>
<evidence type="ECO:0000256" key="1">
    <source>
        <dbReference type="SAM" id="SignalP"/>
    </source>
</evidence>
<gene>
    <name evidence="2" type="ORF">ODALV1_LOCUS19629</name>
</gene>
<comment type="caution">
    <text evidence="2">The sequence shown here is derived from an EMBL/GenBank/DDBJ whole genome shotgun (WGS) entry which is preliminary data.</text>
</comment>
<name>A0ABP1R7M7_9HEXA</name>
<proteinExistence type="predicted"/>